<feature type="non-terminal residue" evidence="6">
    <location>
        <position position="142"/>
    </location>
</feature>
<keyword evidence="7" id="KW-1185">Reference proteome</keyword>
<accession>A0A9P8F0L0</accession>
<dbReference type="Pfam" id="PF17137">
    <property type="entry name" value="DUF5110"/>
    <property type="match status" value="1"/>
</dbReference>
<keyword evidence="2" id="KW-0378">Hydrolase</keyword>
<evidence type="ECO:0000259" key="5">
    <source>
        <dbReference type="Pfam" id="PF17137"/>
    </source>
</evidence>
<proteinExistence type="predicted"/>
<dbReference type="Gene3D" id="2.60.40.1180">
    <property type="entry name" value="Golgi alpha-mannosidase II"/>
    <property type="match status" value="1"/>
</dbReference>
<dbReference type="GO" id="GO:0006491">
    <property type="term" value="P:N-glycan processing"/>
    <property type="evidence" value="ECO:0007669"/>
    <property type="project" value="TreeGrafter"/>
</dbReference>
<dbReference type="InterPro" id="IPR033403">
    <property type="entry name" value="DUF5110"/>
</dbReference>
<dbReference type="Proteomes" id="UP000729357">
    <property type="component" value="Unassembled WGS sequence"/>
</dbReference>
<sequence>MKFDPFTLVVVLGNDGNAEGELYLDDGESYEYEQGAYIHRRFTYTGPTSSLASEDVSTKGKKTEQYLQQMKKVRVEKIVIVNAPSSWKSKTEVEVSEEGVSSSGESKKAGFGFISGESGKADWAVVRNPGVSIGGGWKINFA</sequence>
<dbReference type="PANTHER" id="PTHR22762:SF54">
    <property type="entry name" value="BCDNA.GH04962"/>
    <property type="match status" value="1"/>
</dbReference>
<dbReference type="GO" id="GO:0090599">
    <property type="term" value="F:alpha-glucosidase activity"/>
    <property type="evidence" value="ECO:0007669"/>
    <property type="project" value="TreeGrafter"/>
</dbReference>
<reference evidence="6" key="1">
    <citation type="journal article" date="2021" name="J Fungi (Basel)">
        <title>Virulence traits and population genomics of the black yeast Aureobasidium melanogenum.</title>
        <authorList>
            <person name="Cernosa A."/>
            <person name="Sun X."/>
            <person name="Gostincar C."/>
            <person name="Fang C."/>
            <person name="Gunde-Cimerman N."/>
            <person name="Song Z."/>
        </authorList>
    </citation>
    <scope>NUCLEOTIDE SEQUENCE</scope>
    <source>
        <strain evidence="6">EXF-9298</strain>
    </source>
</reference>
<name>A0A9P8F0L0_AURME</name>
<evidence type="ECO:0000256" key="2">
    <source>
        <dbReference type="ARBA" id="ARBA00022801"/>
    </source>
</evidence>
<reference evidence="6" key="2">
    <citation type="submission" date="2021-08" db="EMBL/GenBank/DDBJ databases">
        <authorList>
            <person name="Gostincar C."/>
            <person name="Sun X."/>
            <person name="Song Z."/>
            <person name="Gunde-Cimerman N."/>
        </authorList>
    </citation>
    <scope>NUCLEOTIDE SEQUENCE</scope>
    <source>
        <strain evidence="6">EXF-9298</strain>
    </source>
</reference>
<organism evidence="6 7">
    <name type="scientific">Aureobasidium melanogenum</name>
    <name type="common">Aureobasidium pullulans var. melanogenum</name>
    <dbReference type="NCBI Taxonomy" id="46634"/>
    <lineage>
        <taxon>Eukaryota</taxon>
        <taxon>Fungi</taxon>
        <taxon>Dikarya</taxon>
        <taxon>Ascomycota</taxon>
        <taxon>Pezizomycotina</taxon>
        <taxon>Dothideomycetes</taxon>
        <taxon>Dothideomycetidae</taxon>
        <taxon>Dothideales</taxon>
        <taxon>Saccotheciaceae</taxon>
        <taxon>Aureobasidium</taxon>
    </lineage>
</organism>
<keyword evidence="1" id="KW-0732">Signal</keyword>
<dbReference type="EMBL" id="JAHFXS010008006">
    <property type="protein sequence ID" value="KAG9922812.1"/>
    <property type="molecule type" value="Genomic_DNA"/>
</dbReference>
<evidence type="ECO:0000256" key="4">
    <source>
        <dbReference type="ARBA" id="ARBA00023295"/>
    </source>
</evidence>
<evidence type="ECO:0000256" key="1">
    <source>
        <dbReference type="ARBA" id="ARBA00022729"/>
    </source>
</evidence>
<dbReference type="GO" id="GO:0017177">
    <property type="term" value="C:glucosidase II complex"/>
    <property type="evidence" value="ECO:0007669"/>
    <property type="project" value="TreeGrafter"/>
</dbReference>
<evidence type="ECO:0000313" key="6">
    <source>
        <dbReference type="EMBL" id="KAG9922812.1"/>
    </source>
</evidence>
<evidence type="ECO:0000313" key="7">
    <source>
        <dbReference type="Proteomes" id="UP000729357"/>
    </source>
</evidence>
<protein>
    <recommendedName>
        <fullName evidence="5">DUF5110 domain-containing protein</fullName>
    </recommendedName>
</protein>
<evidence type="ECO:0000256" key="3">
    <source>
        <dbReference type="ARBA" id="ARBA00023180"/>
    </source>
</evidence>
<feature type="domain" description="DUF5110" evidence="5">
    <location>
        <begin position="7"/>
        <end position="67"/>
    </location>
</feature>
<comment type="caution">
    <text evidence="6">The sequence shown here is derived from an EMBL/GenBank/DDBJ whole genome shotgun (WGS) entry which is preliminary data.</text>
</comment>
<dbReference type="InterPro" id="IPR013780">
    <property type="entry name" value="Glyco_hydro_b"/>
</dbReference>
<keyword evidence="4" id="KW-0326">Glycosidase</keyword>
<dbReference type="AlphaFoldDB" id="A0A9P8F0L0"/>
<keyword evidence="3" id="KW-0325">Glycoprotein</keyword>
<gene>
    <name evidence="6" type="ORF">KCU98_g21910</name>
</gene>
<dbReference type="PANTHER" id="PTHR22762">
    <property type="entry name" value="ALPHA-GLUCOSIDASE"/>
    <property type="match status" value="1"/>
</dbReference>